<keyword evidence="10" id="KW-1185">Reference proteome</keyword>
<reference evidence="9" key="1">
    <citation type="journal article" date="2014" name="Genome Announc.">
        <title>Draft Genome Sequences of Three Alkaliphilic Bacillus Strains, Bacillus wakoensis JCM 9140T, Bacillus akibai JCM 9157T, and Bacillus hemicellulosilyticus JCM 9152T.</title>
        <authorList>
            <person name="Yuki M."/>
            <person name="Oshima K."/>
            <person name="Suda W."/>
            <person name="Oshida Y."/>
            <person name="Kitamura K."/>
            <person name="Iida T."/>
            <person name="Hattori M."/>
            <person name="Ohkuma M."/>
        </authorList>
    </citation>
    <scope>NUCLEOTIDE SEQUENCE [LARGE SCALE GENOMIC DNA]</scope>
    <source>
        <strain evidence="9">JCM 9152</strain>
    </source>
</reference>
<dbReference type="PANTHER" id="PTHR30193:SF37">
    <property type="entry name" value="INNER MEMBRANE ABC TRANSPORTER PERMEASE PROTEIN YCJO"/>
    <property type="match status" value="1"/>
</dbReference>
<dbReference type="PROSITE" id="PS50928">
    <property type="entry name" value="ABC_TM1"/>
    <property type="match status" value="1"/>
</dbReference>
<proteinExistence type="inferred from homology"/>
<feature type="transmembrane region" description="Helical" evidence="7">
    <location>
        <begin position="127"/>
        <end position="147"/>
    </location>
</feature>
<keyword evidence="3" id="KW-1003">Cell membrane</keyword>
<gene>
    <name evidence="9" type="ORF">JCM9152_1962</name>
</gene>
<feature type="domain" description="ABC transmembrane type-1" evidence="8">
    <location>
        <begin position="90"/>
        <end position="302"/>
    </location>
</feature>
<feature type="transmembrane region" description="Helical" evidence="7">
    <location>
        <begin position="93"/>
        <end position="115"/>
    </location>
</feature>
<accession>W4QF50</accession>
<organism evidence="9 10">
    <name type="scientific">Halalkalibacter hemicellulosilyticusJCM 9152</name>
    <dbReference type="NCBI Taxonomy" id="1236971"/>
    <lineage>
        <taxon>Bacteria</taxon>
        <taxon>Bacillati</taxon>
        <taxon>Bacillota</taxon>
        <taxon>Bacilli</taxon>
        <taxon>Bacillales</taxon>
        <taxon>Bacillaceae</taxon>
        <taxon>Halalkalibacter</taxon>
    </lineage>
</organism>
<evidence type="ECO:0000259" key="8">
    <source>
        <dbReference type="PROSITE" id="PS50928"/>
    </source>
</evidence>
<dbReference type="InterPro" id="IPR035906">
    <property type="entry name" value="MetI-like_sf"/>
</dbReference>
<keyword evidence="4 7" id="KW-0812">Transmembrane</keyword>
<keyword evidence="6 7" id="KW-0472">Membrane</keyword>
<protein>
    <submittedName>
        <fullName evidence="9">Glycerol-3-phosphate ABC transporter</fullName>
    </submittedName>
</protein>
<feature type="transmembrane region" description="Helical" evidence="7">
    <location>
        <begin position="284"/>
        <end position="303"/>
    </location>
</feature>
<name>W4QF50_9BACI</name>
<dbReference type="OrthoDB" id="9809173at2"/>
<comment type="subcellular location">
    <subcellularLocation>
        <location evidence="1 7">Cell membrane</location>
        <topology evidence="1 7">Multi-pass membrane protein</topology>
    </subcellularLocation>
</comment>
<keyword evidence="2 7" id="KW-0813">Transport</keyword>
<dbReference type="Proteomes" id="UP000018895">
    <property type="component" value="Unassembled WGS sequence"/>
</dbReference>
<evidence type="ECO:0000313" key="9">
    <source>
        <dbReference type="EMBL" id="GAE30552.1"/>
    </source>
</evidence>
<dbReference type="AlphaFoldDB" id="W4QF50"/>
<dbReference type="EMBL" id="BAUU01000012">
    <property type="protein sequence ID" value="GAE30552.1"/>
    <property type="molecule type" value="Genomic_DNA"/>
</dbReference>
<evidence type="ECO:0000256" key="5">
    <source>
        <dbReference type="ARBA" id="ARBA00022989"/>
    </source>
</evidence>
<keyword evidence="5 7" id="KW-1133">Transmembrane helix</keyword>
<comment type="similarity">
    <text evidence="7">Belongs to the binding-protein-dependent transport system permease family.</text>
</comment>
<evidence type="ECO:0000313" key="10">
    <source>
        <dbReference type="Proteomes" id="UP000018895"/>
    </source>
</evidence>
<dbReference type="Pfam" id="PF00528">
    <property type="entry name" value="BPD_transp_1"/>
    <property type="match status" value="1"/>
</dbReference>
<evidence type="ECO:0000256" key="6">
    <source>
        <dbReference type="ARBA" id="ARBA00023136"/>
    </source>
</evidence>
<sequence length="313" mass="35164">MNEVIVNQQSIIDDTAIANAKRKGKWMQFFKGMLFLLPSIVLFGLFLFYPLGRTIYLSFFLTDNSGNPTVFVGLDNFIAIFTSPIFQKSLMSTFLFVLYIVPGTVLLGLFLAIIANEKLKGIGIFRTVFSSTMGISVAAASVFWLFLFHPTIGWLNQMISVVGISAIGWLTDPQWALISVSISTIWMNVGFTFLILLGGLQSIDSYLYESANIDGASYFYKLRRITLPMLSPTLFFVVTVTLINAFQTFGQIDLLTRGGPQNETNLIVYSIYQNAFMNYQYGTASAQAFILFVIILVLTFVQFKLGERKVHYQ</sequence>
<dbReference type="STRING" id="1236971.JCM9152_1962"/>
<dbReference type="InterPro" id="IPR000515">
    <property type="entry name" value="MetI-like"/>
</dbReference>
<dbReference type="SUPFAM" id="SSF161098">
    <property type="entry name" value="MetI-like"/>
    <property type="match status" value="1"/>
</dbReference>
<feature type="transmembrane region" description="Helical" evidence="7">
    <location>
        <begin position="154"/>
        <end position="171"/>
    </location>
</feature>
<evidence type="ECO:0000256" key="3">
    <source>
        <dbReference type="ARBA" id="ARBA00022475"/>
    </source>
</evidence>
<feature type="transmembrane region" description="Helical" evidence="7">
    <location>
        <begin position="29"/>
        <end position="49"/>
    </location>
</feature>
<evidence type="ECO:0000256" key="4">
    <source>
        <dbReference type="ARBA" id="ARBA00022692"/>
    </source>
</evidence>
<dbReference type="CDD" id="cd06261">
    <property type="entry name" value="TM_PBP2"/>
    <property type="match status" value="1"/>
</dbReference>
<feature type="transmembrane region" description="Helical" evidence="7">
    <location>
        <begin position="227"/>
        <end position="246"/>
    </location>
</feature>
<feature type="transmembrane region" description="Helical" evidence="7">
    <location>
        <begin position="69"/>
        <end position="86"/>
    </location>
</feature>
<comment type="caution">
    <text evidence="9">The sequence shown here is derived from an EMBL/GenBank/DDBJ whole genome shotgun (WGS) entry which is preliminary data.</text>
</comment>
<evidence type="ECO:0000256" key="2">
    <source>
        <dbReference type="ARBA" id="ARBA00022448"/>
    </source>
</evidence>
<dbReference type="InterPro" id="IPR051393">
    <property type="entry name" value="ABC_transporter_permease"/>
</dbReference>
<evidence type="ECO:0000256" key="7">
    <source>
        <dbReference type="RuleBase" id="RU363032"/>
    </source>
</evidence>
<dbReference type="GO" id="GO:0055085">
    <property type="term" value="P:transmembrane transport"/>
    <property type="evidence" value="ECO:0007669"/>
    <property type="project" value="InterPro"/>
</dbReference>
<dbReference type="PANTHER" id="PTHR30193">
    <property type="entry name" value="ABC TRANSPORTER PERMEASE PROTEIN"/>
    <property type="match status" value="1"/>
</dbReference>
<dbReference type="Gene3D" id="1.10.3720.10">
    <property type="entry name" value="MetI-like"/>
    <property type="match status" value="1"/>
</dbReference>
<dbReference type="GO" id="GO:0005886">
    <property type="term" value="C:plasma membrane"/>
    <property type="evidence" value="ECO:0007669"/>
    <property type="project" value="UniProtKB-SubCell"/>
</dbReference>
<feature type="transmembrane region" description="Helical" evidence="7">
    <location>
        <begin position="177"/>
        <end position="200"/>
    </location>
</feature>
<evidence type="ECO:0000256" key="1">
    <source>
        <dbReference type="ARBA" id="ARBA00004651"/>
    </source>
</evidence>